<sequence>MTLSVYFLTSFLAVSRSIAGCSRGNIGEVTRSGGGVDFYQKLFSYFFTVHRGDRNVFVDKKYIAEIHFHPMNFLQNH</sequence>
<comment type="caution">
    <text evidence="1">The sequence shown here is derived from an EMBL/GenBank/DDBJ whole genome shotgun (WGS) entry which is preliminary data.</text>
</comment>
<dbReference type="HOGENOM" id="CLU_2630971_0_0_10"/>
<gene>
    <name evidence="1" type="ORF">HMPREF9448_02739</name>
</gene>
<evidence type="ECO:0000313" key="1">
    <source>
        <dbReference type="EMBL" id="EJZ62058.1"/>
    </source>
</evidence>
<protein>
    <submittedName>
        <fullName evidence="1">Uncharacterized protein</fullName>
    </submittedName>
</protein>
<keyword evidence="2" id="KW-1185">Reference proteome</keyword>
<dbReference type="Proteomes" id="UP000006044">
    <property type="component" value="Unassembled WGS sequence"/>
</dbReference>
<accession>K0WRT7</accession>
<dbReference type="AlphaFoldDB" id="K0WRT7"/>
<evidence type="ECO:0000313" key="2">
    <source>
        <dbReference type="Proteomes" id="UP000006044"/>
    </source>
</evidence>
<organism evidence="1 2">
    <name type="scientific">Barnesiella intestinihominis YIT 11860</name>
    <dbReference type="NCBI Taxonomy" id="742726"/>
    <lineage>
        <taxon>Bacteria</taxon>
        <taxon>Pseudomonadati</taxon>
        <taxon>Bacteroidota</taxon>
        <taxon>Bacteroidia</taxon>
        <taxon>Bacteroidales</taxon>
        <taxon>Barnesiellaceae</taxon>
        <taxon>Barnesiella</taxon>
    </lineage>
</organism>
<reference evidence="1 2" key="1">
    <citation type="submission" date="2012-08" db="EMBL/GenBank/DDBJ databases">
        <title>The Genome Sequence of Barnesiella intestinihominis YIT 11860.</title>
        <authorList>
            <consortium name="The Broad Institute Genome Sequencing Platform"/>
            <person name="Earl A."/>
            <person name="Ward D."/>
            <person name="Feldgarden M."/>
            <person name="Gevers D."/>
            <person name="Morotomi M."/>
            <person name="Walker B."/>
            <person name="Young S.K."/>
            <person name="Zeng Q."/>
            <person name="Gargeya S."/>
            <person name="Fitzgerald M."/>
            <person name="Haas B."/>
            <person name="Abouelleil A."/>
            <person name="Alvarado L."/>
            <person name="Arachchi H.M."/>
            <person name="Berlin A.M."/>
            <person name="Chapman S.B."/>
            <person name="Goldberg J."/>
            <person name="Griggs A."/>
            <person name="Gujja S."/>
            <person name="Hansen M."/>
            <person name="Howarth C."/>
            <person name="Imamovic A."/>
            <person name="Larimer J."/>
            <person name="McCowen C."/>
            <person name="Montmayeur A."/>
            <person name="Murphy C."/>
            <person name="Neiman D."/>
            <person name="Pearson M."/>
            <person name="Priest M."/>
            <person name="Roberts A."/>
            <person name="Saif S."/>
            <person name="Shea T."/>
            <person name="Sisk P."/>
            <person name="Sykes S."/>
            <person name="Wortman J."/>
            <person name="Nusbaum C."/>
            <person name="Birren B."/>
        </authorList>
    </citation>
    <scope>NUCLEOTIDE SEQUENCE [LARGE SCALE GENOMIC DNA]</scope>
    <source>
        <strain evidence="1 2">YIT 11860</strain>
    </source>
</reference>
<proteinExistence type="predicted"/>
<dbReference type="EMBL" id="ADLE01000018">
    <property type="protein sequence ID" value="EJZ62058.1"/>
    <property type="molecule type" value="Genomic_DNA"/>
</dbReference>
<name>K0WRT7_9BACT</name>